<proteinExistence type="predicted"/>
<dbReference type="Pfam" id="PF07394">
    <property type="entry name" value="DUF1501"/>
    <property type="match status" value="1"/>
</dbReference>
<evidence type="ECO:0000313" key="2">
    <source>
        <dbReference type="Proteomes" id="UP000590740"/>
    </source>
</evidence>
<dbReference type="PANTHER" id="PTHR43737">
    <property type="entry name" value="BLL7424 PROTEIN"/>
    <property type="match status" value="1"/>
</dbReference>
<dbReference type="EMBL" id="JACHIG010000003">
    <property type="protein sequence ID" value="MBB5032186.1"/>
    <property type="molecule type" value="Genomic_DNA"/>
</dbReference>
<sequence length="517" mass="54031">MNKPLHAPFIPRRRFLQRYIPAAIGLGALGNSLRDLKLMGSAMAAGSFSDYKALICVFLNGGNDSNNLIIPTQAADWANYSAGRGAPLAIPNTDGSGATALALNSRNGTNGYPASDGRTYGFHPAMAELATHFNNGIVAPVFNLGTLSFPLTKAQYSGKSVPKPPQLFSHSDQQTQWQTSLPDQPSVSGWAGRLADLFSSPPDVNSGGQVSMAVTVAGSNIFEVGTQNYAPQYAITTSGAVQLSSVSGNRQSAMQSILNADKLSADLQTKAYAGVLDHAIAEANILSTALTAQGTPTWFSRFPTSITTPNGGSTFTSSLMSQMKMVVRLIELGSKSVASGGLGMKRQVFFIQVGGYDTHTNQTNNAGQSTTNNANVIIGGQANLLAELSKTLNALILSLQDIDTLRGAGSSLVNSVTAFTASDFARTFPTNGSGSDHGWGGHHLVIGGAVKGGATYGKFPTLAVNGPDDTGIGRWIPTTSVDQYSATLASWFGVDSSNINTIFPNLGRFSSSNLGFI</sequence>
<evidence type="ECO:0000313" key="1">
    <source>
        <dbReference type="EMBL" id="MBB5032186.1"/>
    </source>
</evidence>
<accession>A0A7W7Y9N1</accession>
<gene>
    <name evidence="1" type="ORF">HNQ65_001763</name>
</gene>
<comment type="caution">
    <text evidence="1">The sequence shown here is derived from an EMBL/GenBank/DDBJ whole genome shotgun (WGS) entry which is preliminary data.</text>
</comment>
<dbReference type="InterPro" id="IPR010869">
    <property type="entry name" value="DUF1501"/>
</dbReference>
<organism evidence="1 2">
    <name type="scientific">Prosthecobacter vanneervenii</name>
    <dbReference type="NCBI Taxonomy" id="48466"/>
    <lineage>
        <taxon>Bacteria</taxon>
        <taxon>Pseudomonadati</taxon>
        <taxon>Verrucomicrobiota</taxon>
        <taxon>Verrucomicrobiia</taxon>
        <taxon>Verrucomicrobiales</taxon>
        <taxon>Verrucomicrobiaceae</taxon>
        <taxon>Prosthecobacter</taxon>
    </lineage>
</organism>
<dbReference type="Proteomes" id="UP000590740">
    <property type="component" value="Unassembled WGS sequence"/>
</dbReference>
<dbReference type="RefSeq" id="WP_184339123.1">
    <property type="nucleotide sequence ID" value="NZ_JACHIG010000003.1"/>
</dbReference>
<dbReference type="PANTHER" id="PTHR43737:SF1">
    <property type="entry name" value="DUF1501 DOMAIN-CONTAINING PROTEIN"/>
    <property type="match status" value="1"/>
</dbReference>
<protein>
    <submittedName>
        <fullName evidence="1">Uncharacterized protein (DUF1501 family)</fullName>
    </submittedName>
</protein>
<name>A0A7W7Y9N1_9BACT</name>
<keyword evidence="2" id="KW-1185">Reference proteome</keyword>
<reference evidence="1 2" key="1">
    <citation type="submission" date="2020-08" db="EMBL/GenBank/DDBJ databases">
        <title>Genomic Encyclopedia of Type Strains, Phase IV (KMG-IV): sequencing the most valuable type-strain genomes for metagenomic binning, comparative biology and taxonomic classification.</title>
        <authorList>
            <person name="Goeker M."/>
        </authorList>
    </citation>
    <scope>NUCLEOTIDE SEQUENCE [LARGE SCALE GENOMIC DNA]</scope>
    <source>
        <strain evidence="1 2">DSM 12252</strain>
    </source>
</reference>
<dbReference type="AlphaFoldDB" id="A0A7W7Y9N1"/>